<feature type="compositionally biased region" description="Low complexity" evidence="1">
    <location>
        <begin position="32"/>
        <end position="49"/>
    </location>
</feature>
<protein>
    <submittedName>
        <fullName evidence="2">Uncharacterized protein</fullName>
    </submittedName>
</protein>
<dbReference type="AlphaFoldDB" id="A0A3P7R4X2"/>
<evidence type="ECO:0000256" key="1">
    <source>
        <dbReference type="SAM" id="MobiDB-lite"/>
    </source>
</evidence>
<dbReference type="EMBL" id="UYRV01133895">
    <property type="protein sequence ID" value="VDN38246.1"/>
    <property type="molecule type" value="Genomic_DNA"/>
</dbReference>
<proteinExistence type="predicted"/>
<organism evidence="2 3">
    <name type="scientific">Cylicostephanus goldi</name>
    <name type="common">Nematode worm</name>
    <dbReference type="NCBI Taxonomy" id="71465"/>
    <lineage>
        <taxon>Eukaryota</taxon>
        <taxon>Metazoa</taxon>
        <taxon>Ecdysozoa</taxon>
        <taxon>Nematoda</taxon>
        <taxon>Chromadorea</taxon>
        <taxon>Rhabditida</taxon>
        <taxon>Rhabditina</taxon>
        <taxon>Rhabditomorpha</taxon>
        <taxon>Strongyloidea</taxon>
        <taxon>Strongylidae</taxon>
        <taxon>Cylicostephanus</taxon>
    </lineage>
</organism>
<name>A0A3P7R4X2_CYLGO</name>
<feature type="compositionally biased region" description="Polar residues" evidence="1">
    <location>
        <begin position="50"/>
        <end position="66"/>
    </location>
</feature>
<accession>A0A3P7R4X2</accession>
<evidence type="ECO:0000313" key="3">
    <source>
        <dbReference type="Proteomes" id="UP000271889"/>
    </source>
</evidence>
<gene>
    <name evidence="2" type="ORF">CGOC_LOCUS13669</name>
</gene>
<reference evidence="2 3" key="1">
    <citation type="submission" date="2018-11" db="EMBL/GenBank/DDBJ databases">
        <authorList>
            <consortium name="Pathogen Informatics"/>
        </authorList>
    </citation>
    <scope>NUCLEOTIDE SEQUENCE [LARGE SCALE GENOMIC DNA]</scope>
</reference>
<dbReference type="Proteomes" id="UP000271889">
    <property type="component" value="Unassembled WGS sequence"/>
</dbReference>
<keyword evidence="3" id="KW-1185">Reference proteome</keyword>
<evidence type="ECO:0000313" key="2">
    <source>
        <dbReference type="EMBL" id="VDN38246.1"/>
    </source>
</evidence>
<feature type="region of interest" description="Disordered" evidence="1">
    <location>
        <begin position="29"/>
        <end position="66"/>
    </location>
</feature>
<sequence>MAKKELEENAVLQQKKLSQLEQLCRALSSRQAASSPTAAAATATTAATPNEDSLNSVPDQAPSSSS</sequence>